<evidence type="ECO:0000256" key="1">
    <source>
        <dbReference type="SAM" id="MobiDB-lite"/>
    </source>
</evidence>
<sequence length="230" mass="26454">MVDGAASKRSANRRHRHTGAQWEERAMERRADELGNTKEQRRRRHVPLELLFNRWRITPSTNIAMPLDTHQTLHDPQASYDSHGKLMLNTGLIIAQALPLTLAMLSAWVECPTQTRYEGCAQWKQKWAHEQRVFFEYIRYDFNPNGSNIVEIPCNDAMGYPGLETHDWVKSKRMGRFLRNHTVDKGRTKKSAEEAMLQSLTDLLHTELHGEKKAEYMVKEGEGEGTGKAG</sequence>
<feature type="compositionally biased region" description="Basic and acidic residues" evidence="1">
    <location>
        <begin position="22"/>
        <end position="39"/>
    </location>
</feature>
<dbReference type="AlphaFoldDB" id="A0A6A5KMW4"/>
<feature type="region of interest" description="Disordered" evidence="1">
    <location>
        <begin position="1"/>
        <end position="40"/>
    </location>
</feature>
<evidence type="ECO:0000313" key="3">
    <source>
        <dbReference type="Proteomes" id="UP000800040"/>
    </source>
</evidence>
<protein>
    <submittedName>
        <fullName evidence="2">Uncharacterized protein</fullName>
    </submittedName>
</protein>
<gene>
    <name evidence="2" type="ORF">BDW02DRAFT_566975</name>
</gene>
<dbReference type="EMBL" id="ML975272">
    <property type="protein sequence ID" value="KAF1836546.1"/>
    <property type="molecule type" value="Genomic_DNA"/>
</dbReference>
<dbReference type="Proteomes" id="UP000800040">
    <property type="component" value="Unassembled WGS sequence"/>
</dbReference>
<accession>A0A6A5KMW4</accession>
<organism evidence="2 3">
    <name type="scientific">Decorospora gaudefroyi</name>
    <dbReference type="NCBI Taxonomy" id="184978"/>
    <lineage>
        <taxon>Eukaryota</taxon>
        <taxon>Fungi</taxon>
        <taxon>Dikarya</taxon>
        <taxon>Ascomycota</taxon>
        <taxon>Pezizomycotina</taxon>
        <taxon>Dothideomycetes</taxon>
        <taxon>Pleosporomycetidae</taxon>
        <taxon>Pleosporales</taxon>
        <taxon>Pleosporineae</taxon>
        <taxon>Pleosporaceae</taxon>
        <taxon>Decorospora</taxon>
    </lineage>
</organism>
<dbReference type="OrthoDB" id="3763672at2759"/>
<proteinExistence type="predicted"/>
<keyword evidence="3" id="KW-1185">Reference proteome</keyword>
<reference evidence="2" key="1">
    <citation type="submission" date="2020-01" db="EMBL/GenBank/DDBJ databases">
        <authorList>
            <consortium name="DOE Joint Genome Institute"/>
            <person name="Haridas S."/>
            <person name="Albert R."/>
            <person name="Binder M."/>
            <person name="Bloem J."/>
            <person name="Labutti K."/>
            <person name="Salamov A."/>
            <person name="Andreopoulos B."/>
            <person name="Baker S.E."/>
            <person name="Barry K."/>
            <person name="Bills G."/>
            <person name="Bluhm B.H."/>
            <person name="Cannon C."/>
            <person name="Castanera R."/>
            <person name="Culley D.E."/>
            <person name="Daum C."/>
            <person name="Ezra D."/>
            <person name="Gonzalez J.B."/>
            <person name="Henrissat B."/>
            <person name="Kuo A."/>
            <person name="Liang C."/>
            <person name="Lipzen A."/>
            <person name="Lutzoni F."/>
            <person name="Magnuson J."/>
            <person name="Mondo S."/>
            <person name="Nolan M."/>
            <person name="Ohm R."/>
            <person name="Pangilinan J."/>
            <person name="Park H.-J."/>
            <person name="Ramirez L."/>
            <person name="Alfaro M."/>
            <person name="Sun H."/>
            <person name="Tritt A."/>
            <person name="Yoshinaga Y."/>
            <person name="Zwiers L.-H."/>
            <person name="Turgeon B.G."/>
            <person name="Goodwin S.B."/>
            <person name="Spatafora J.W."/>
            <person name="Crous P.W."/>
            <person name="Grigoriev I.V."/>
        </authorList>
    </citation>
    <scope>NUCLEOTIDE SEQUENCE</scope>
    <source>
        <strain evidence="2">P77</strain>
    </source>
</reference>
<name>A0A6A5KMW4_9PLEO</name>
<evidence type="ECO:0000313" key="2">
    <source>
        <dbReference type="EMBL" id="KAF1836546.1"/>
    </source>
</evidence>